<protein>
    <submittedName>
        <fullName evidence="1">Uncharacterized protein</fullName>
    </submittedName>
</protein>
<dbReference type="Proteomes" id="UP000619238">
    <property type="component" value="Unassembled WGS sequence"/>
</dbReference>
<accession>A0ABR7Q6L4</accession>
<sequence>MDINKVLEEKFKKQLEYLESLSTEERNEIKNKELSLSYKIKELLDKKGIAISDIDTSFHKNFKTKDDEIIDAFNTVYTSSITQRANSITTNAETMEMLYVRIGVMKFYSIKDFFDLEQ</sequence>
<organism evidence="1 2">
    <name type="scientific">Kordia aestuariivivens</name>
    <dbReference type="NCBI Taxonomy" id="2759037"/>
    <lineage>
        <taxon>Bacteria</taxon>
        <taxon>Pseudomonadati</taxon>
        <taxon>Bacteroidota</taxon>
        <taxon>Flavobacteriia</taxon>
        <taxon>Flavobacteriales</taxon>
        <taxon>Flavobacteriaceae</taxon>
        <taxon>Kordia</taxon>
    </lineage>
</organism>
<evidence type="ECO:0000313" key="2">
    <source>
        <dbReference type="Proteomes" id="UP000619238"/>
    </source>
</evidence>
<comment type="caution">
    <text evidence="1">The sequence shown here is derived from an EMBL/GenBank/DDBJ whole genome shotgun (WGS) entry which is preliminary data.</text>
</comment>
<evidence type="ECO:0000313" key="1">
    <source>
        <dbReference type="EMBL" id="MBC8754185.1"/>
    </source>
</evidence>
<reference evidence="1 2" key="1">
    <citation type="submission" date="2020-07" db="EMBL/GenBank/DDBJ databases">
        <title>Description of Kordia aestuariivivens sp. nov., isolated from a tidal flat.</title>
        <authorList>
            <person name="Park S."/>
            <person name="Yoon J.-H."/>
        </authorList>
    </citation>
    <scope>NUCLEOTIDE SEQUENCE [LARGE SCALE GENOMIC DNA]</scope>
    <source>
        <strain evidence="1 2">YSTF-M3</strain>
    </source>
</reference>
<keyword evidence="2" id="KW-1185">Reference proteome</keyword>
<proteinExistence type="predicted"/>
<dbReference type="RefSeq" id="WP_187561233.1">
    <property type="nucleotide sequence ID" value="NZ_JACGWS010000003.1"/>
</dbReference>
<gene>
    <name evidence="1" type="ORF">H2O64_05845</name>
</gene>
<name>A0ABR7Q6L4_9FLAO</name>
<dbReference type="EMBL" id="JACGWS010000003">
    <property type="protein sequence ID" value="MBC8754185.1"/>
    <property type="molecule type" value="Genomic_DNA"/>
</dbReference>